<evidence type="ECO:0000256" key="4">
    <source>
        <dbReference type="ARBA" id="ARBA00022763"/>
    </source>
</evidence>
<dbReference type="GO" id="GO:0005737">
    <property type="term" value="C:cytoplasm"/>
    <property type="evidence" value="ECO:0007669"/>
    <property type="project" value="UniProtKB-SubCell"/>
</dbReference>
<dbReference type="HAMAP" id="MF_00969">
    <property type="entry name" value="TRCF"/>
    <property type="match status" value="1"/>
</dbReference>
<dbReference type="InterPro" id="IPR001650">
    <property type="entry name" value="Helicase_C-like"/>
</dbReference>
<evidence type="ECO:0000256" key="2">
    <source>
        <dbReference type="ARBA" id="ARBA00022490"/>
    </source>
</evidence>
<dbReference type="SMART" id="SM00487">
    <property type="entry name" value="DEXDc"/>
    <property type="match status" value="1"/>
</dbReference>
<evidence type="ECO:0000259" key="15">
    <source>
        <dbReference type="PROSITE" id="PS51194"/>
    </source>
</evidence>
<comment type="similarity">
    <text evidence="11 13">In the C-terminal section; belongs to the helicase family. RecG subfamily.</text>
</comment>
<dbReference type="Pfam" id="PF21132">
    <property type="entry name" value="MFD_D3"/>
    <property type="match status" value="1"/>
</dbReference>
<dbReference type="AlphaFoldDB" id="A0A2V1GZQ6"/>
<comment type="caution">
    <text evidence="16">The sequence shown here is derived from an EMBL/GenBank/DDBJ whole genome shotgun (WGS) entry which is preliminary data.</text>
</comment>
<dbReference type="InterPro" id="IPR041471">
    <property type="entry name" value="UvrB_inter"/>
</dbReference>
<dbReference type="GO" id="GO:0003678">
    <property type="term" value="F:DNA helicase activity"/>
    <property type="evidence" value="ECO:0007669"/>
    <property type="project" value="TreeGrafter"/>
</dbReference>
<dbReference type="InterPro" id="IPR003711">
    <property type="entry name" value="CarD-like/TRCF_RID"/>
</dbReference>
<dbReference type="SUPFAM" id="SSF143517">
    <property type="entry name" value="TRCF domain-like"/>
    <property type="match status" value="1"/>
</dbReference>
<dbReference type="Gene3D" id="3.30.2060.10">
    <property type="entry name" value="Penicillin-binding protein 1b domain"/>
    <property type="match status" value="1"/>
</dbReference>
<dbReference type="NCBIfam" id="TIGR00580">
    <property type="entry name" value="mfd"/>
    <property type="match status" value="1"/>
</dbReference>
<keyword evidence="2 13" id="KW-0963">Cytoplasm</keyword>
<evidence type="ECO:0000256" key="9">
    <source>
        <dbReference type="ARBA" id="ARBA00023204"/>
    </source>
</evidence>
<evidence type="ECO:0000256" key="8">
    <source>
        <dbReference type="ARBA" id="ARBA00023125"/>
    </source>
</evidence>
<organism evidence="16 17">
    <name type="scientific">Pelagibaculum spongiae</name>
    <dbReference type="NCBI Taxonomy" id="2080658"/>
    <lineage>
        <taxon>Bacteria</taxon>
        <taxon>Pseudomonadati</taxon>
        <taxon>Pseudomonadota</taxon>
        <taxon>Gammaproteobacteria</taxon>
        <taxon>Oceanospirillales</taxon>
        <taxon>Pelagibaculum</taxon>
    </lineage>
</organism>
<comment type="function">
    <text evidence="13">Couples transcription and DNA repair by recognizing RNA polymerase (RNAP) stalled at DNA lesions. Mediates ATP-dependent release of RNAP and its truncated transcript from the DNA, and recruitment of nucleotide excision repair machinery to the damaged site.</text>
</comment>
<dbReference type="Gene3D" id="3.40.50.300">
    <property type="entry name" value="P-loop containing nucleotide triphosphate hydrolases"/>
    <property type="match status" value="2"/>
</dbReference>
<dbReference type="InterPro" id="IPR036101">
    <property type="entry name" value="CarD-like/TRCF_RID_sf"/>
</dbReference>
<evidence type="ECO:0000256" key="11">
    <source>
        <dbReference type="ARBA" id="ARBA00061399"/>
    </source>
</evidence>
<dbReference type="InterPro" id="IPR037235">
    <property type="entry name" value="TRCF-like_C_D7"/>
</dbReference>
<dbReference type="GO" id="GO:0005524">
    <property type="term" value="F:ATP binding"/>
    <property type="evidence" value="ECO:0007669"/>
    <property type="project" value="UniProtKB-UniRule"/>
</dbReference>
<dbReference type="GO" id="GO:0006355">
    <property type="term" value="P:regulation of DNA-templated transcription"/>
    <property type="evidence" value="ECO:0007669"/>
    <property type="project" value="UniProtKB-UniRule"/>
</dbReference>
<dbReference type="FunFam" id="3.40.50.300:FF:000546">
    <property type="entry name" value="Transcription-repair-coupling factor"/>
    <property type="match status" value="1"/>
</dbReference>
<comment type="subcellular location">
    <subcellularLocation>
        <location evidence="1 13">Cytoplasm</location>
    </subcellularLocation>
</comment>
<dbReference type="InterPro" id="IPR005118">
    <property type="entry name" value="TRCF_C"/>
</dbReference>
<dbReference type="GO" id="GO:0000716">
    <property type="term" value="P:transcription-coupled nucleotide-excision repair, DNA damage recognition"/>
    <property type="evidence" value="ECO:0007669"/>
    <property type="project" value="UniProtKB-UniRule"/>
</dbReference>
<dbReference type="SUPFAM" id="SSF52540">
    <property type="entry name" value="P-loop containing nucleoside triphosphate hydrolases"/>
    <property type="match status" value="4"/>
</dbReference>
<dbReference type="NCBIfam" id="NF007966">
    <property type="entry name" value="PRK10689.1"/>
    <property type="match status" value="1"/>
</dbReference>
<dbReference type="Gene3D" id="3.40.50.11140">
    <property type="match status" value="1"/>
</dbReference>
<dbReference type="Pfam" id="PF02559">
    <property type="entry name" value="CarD_TRCF_RID"/>
    <property type="match status" value="1"/>
</dbReference>
<keyword evidence="6" id="KW-0347">Helicase</keyword>
<feature type="domain" description="Helicase ATP-binding" evidence="14">
    <location>
        <begin position="623"/>
        <end position="784"/>
    </location>
</feature>
<evidence type="ECO:0000256" key="5">
    <source>
        <dbReference type="ARBA" id="ARBA00022801"/>
    </source>
</evidence>
<dbReference type="GO" id="GO:0016787">
    <property type="term" value="F:hydrolase activity"/>
    <property type="evidence" value="ECO:0007669"/>
    <property type="project" value="UniProtKB-KW"/>
</dbReference>
<protein>
    <recommendedName>
        <fullName evidence="12 13">Transcription-repair-coupling factor</fullName>
        <shortName evidence="13">TRCF</shortName>
        <ecNumber evidence="13">3.6.4.-</ecNumber>
    </recommendedName>
</protein>
<proteinExistence type="inferred from homology"/>
<dbReference type="PANTHER" id="PTHR47964">
    <property type="entry name" value="ATP-DEPENDENT DNA HELICASE HOMOLOG RECG, CHLOROPLASTIC"/>
    <property type="match status" value="1"/>
</dbReference>
<gene>
    <name evidence="13" type="primary">mfd</name>
    <name evidence="16" type="ORF">DC094_11555</name>
</gene>
<name>A0A2V1GZQ6_9GAMM</name>
<evidence type="ECO:0000256" key="13">
    <source>
        <dbReference type="HAMAP-Rule" id="MF_00969"/>
    </source>
</evidence>
<dbReference type="InterPro" id="IPR047112">
    <property type="entry name" value="RecG/Mfd"/>
</dbReference>
<evidence type="ECO:0000256" key="12">
    <source>
        <dbReference type="ARBA" id="ARBA00070128"/>
    </source>
</evidence>
<evidence type="ECO:0000256" key="6">
    <source>
        <dbReference type="ARBA" id="ARBA00022806"/>
    </source>
</evidence>
<sequence>MTSQNPLNQIDLPVAAGDRKQLGNLATPALGWSLAQIAQSENRPILLIAPDQTHLEKLRAEIRFFVGDKIPVHLFPDWETLPYDTFSPHQEIISRRARLLFQLPQQTQGVLLISANTLMMPMPPASHLHAHTLVIQSGDFIDINQWRSRLEQAGYLCVSQVTEPGEFAVRGSLFDLWPSGSPSPYRVDLLDDEVESIRQFDPENQRSTEVLQKIELLPAREFALDEKCIQFFRKNWRSRFPDHTKSFIYQDVSKGIAPSGIEYYLPLFHENIANIFDYLPKNTLAINLPQIDQALDHFQSEIVSRYENYNVDYDRPLLRPDELFLSSDKCFSELNLYPRLELFTESIGNRGRKKDIQLDGLPELQIDAKADNPFVLLQSLIDRSKLPIIFTAESAGRREALLDLLHSHKIHPHGCNSWQEAIESDQPLNIVVAPCEYGFSIPSATKQPAFILVSESDLLGERVSQQRKKAAKQDPDLAIRNLAELREGAAVVHIDHGIGRYVGLQILQSGGLEAEYLVLEYAKGDKIYVPVAAMEKISRYSGHDQDTVSLNKLGSDKWNKAKRKAAEKIRDVAAELLDVYAQRAAKPGFAFDLPDEHYQTFAASFPFEETDDQKLAIGAVIGDMTENTAMDRLICGDVGFGKTEVAIRAAFLAIQGGKQVAILVPTTLLAQQHYENIRDRFADWPIRVEVVSRFTTGAKQKSLLGDLSEGKVDLIIGTHRLLSNEVKFRELGLVVIDEEHRFGVRQKEKLRSLRAEIDILTMTATPIPRTLNMSMAGMRDLSIITTPPARRLAIKTFVREKNMGLIREAVLREILRGGQVYYVYNQVDSIERCTEELAELIPEARVAFAHGQMSEQQMEKVMTDFHHQRCNVLVCTTIIETGIDIPNANTMVIDRADKFGLAQLHQLRGRVGRSYHQAYAYLLTPHQSAISADAQKRLLAIESFQDLGAGFALASQDLEIRGAGELLGEGQSGQIASIGFTLYMEMLDQAVSQLKAGKQPELNTPLNAGSEVDLRIPALIPDDYLPDVQARLVLYKRIASCKNAESLRALQVEMIDRFGLLPAQAKNLFRVTSLKQRAELAGIARIDVPKDSIRVEFTDQPNAEPGRLFEMLQKKPREYQLDGPNRIRMPSADENADQRLERVFRFFDLLERK</sequence>
<keyword evidence="3 13" id="KW-0547">Nucleotide-binding</keyword>
<dbReference type="InterPro" id="IPR048635">
    <property type="entry name" value="MFD_D3"/>
</dbReference>
<reference evidence="16 17" key="1">
    <citation type="submission" date="2018-04" db="EMBL/GenBank/DDBJ databases">
        <title>Thalassorhabdus spongiae gen. nov., sp. nov., isolated from a marine sponge in South-West Iceland.</title>
        <authorList>
            <person name="Knobloch S."/>
            <person name="Daussin A."/>
            <person name="Johannsson R."/>
            <person name="Marteinsson V.T."/>
        </authorList>
    </citation>
    <scope>NUCLEOTIDE SEQUENCE [LARGE SCALE GENOMIC DNA]</scope>
    <source>
        <strain evidence="16 17">Hp12</strain>
    </source>
</reference>
<dbReference type="Pfam" id="PF03461">
    <property type="entry name" value="TRCF"/>
    <property type="match status" value="1"/>
</dbReference>
<dbReference type="Proteomes" id="UP000244906">
    <property type="component" value="Unassembled WGS sequence"/>
</dbReference>
<accession>A0A2V1GZQ6</accession>
<comment type="similarity">
    <text evidence="10 13">In the N-terminal section; belongs to the UvrB family.</text>
</comment>
<evidence type="ECO:0000256" key="7">
    <source>
        <dbReference type="ARBA" id="ARBA00022840"/>
    </source>
</evidence>
<dbReference type="InterPro" id="IPR014001">
    <property type="entry name" value="Helicase_ATP-bd"/>
</dbReference>
<keyword evidence="8 13" id="KW-0238">DNA-binding</keyword>
<evidence type="ECO:0000256" key="10">
    <source>
        <dbReference type="ARBA" id="ARBA00061104"/>
    </source>
</evidence>
<dbReference type="CDD" id="cd17991">
    <property type="entry name" value="DEXHc_TRCF"/>
    <property type="match status" value="1"/>
</dbReference>
<dbReference type="SMART" id="SM01058">
    <property type="entry name" value="CarD_TRCF"/>
    <property type="match status" value="1"/>
</dbReference>
<dbReference type="PROSITE" id="PS51192">
    <property type="entry name" value="HELICASE_ATP_BIND_1"/>
    <property type="match status" value="1"/>
</dbReference>
<evidence type="ECO:0000313" key="16">
    <source>
        <dbReference type="EMBL" id="PVZ68882.1"/>
    </source>
</evidence>
<dbReference type="RefSeq" id="WP_116687267.1">
    <property type="nucleotide sequence ID" value="NZ_CAWNYD010000004.1"/>
</dbReference>
<dbReference type="InterPro" id="IPR027417">
    <property type="entry name" value="P-loop_NTPase"/>
</dbReference>
<dbReference type="InterPro" id="IPR011545">
    <property type="entry name" value="DEAD/DEAH_box_helicase_dom"/>
</dbReference>
<dbReference type="EMBL" id="QDDL01000004">
    <property type="protein sequence ID" value="PVZ68882.1"/>
    <property type="molecule type" value="Genomic_DNA"/>
</dbReference>
<dbReference type="SMART" id="SM00982">
    <property type="entry name" value="TRCF"/>
    <property type="match status" value="1"/>
</dbReference>
<dbReference type="Gene3D" id="2.40.10.170">
    <property type="match status" value="1"/>
</dbReference>
<dbReference type="Gene3D" id="3.40.50.11180">
    <property type="match status" value="1"/>
</dbReference>
<keyword evidence="7 13" id="KW-0067">ATP-binding</keyword>
<keyword evidence="17" id="KW-1185">Reference proteome</keyword>
<keyword evidence="4 13" id="KW-0227">DNA damage</keyword>
<evidence type="ECO:0000256" key="1">
    <source>
        <dbReference type="ARBA" id="ARBA00004496"/>
    </source>
</evidence>
<dbReference type="SUPFAM" id="SSF141259">
    <property type="entry name" value="CarD-like"/>
    <property type="match status" value="1"/>
</dbReference>
<dbReference type="Pfam" id="PF17757">
    <property type="entry name" value="UvrB_inter"/>
    <property type="match status" value="1"/>
</dbReference>
<dbReference type="GO" id="GO:0003684">
    <property type="term" value="F:damaged DNA binding"/>
    <property type="evidence" value="ECO:0007669"/>
    <property type="project" value="InterPro"/>
</dbReference>
<keyword evidence="9 13" id="KW-0234">DNA repair</keyword>
<dbReference type="Pfam" id="PF00270">
    <property type="entry name" value="DEAD"/>
    <property type="match status" value="1"/>
</dbReference>
<dbReference type="PROSITE" id="PS51194">
    <property type="entry name" value="HELICASE_CTER"/>
    <property type="match status" value="1"/>
</dbReference>
<keyword evidence="5 13" id="KW-0378">Hydrolase</keyword>
<dbReference type="EC" id="3.6.4.-" evidence="13"/>
<dbReference type="PANTHER" id="PTHR47964:SF1">
    <property type="entry name" value="ATP-DEPENDENT DNA HELICASE HOMOLOG RECG, CHLOROPLASTIC"/>
    <property type="match status" value="1"/>
</dbReference>
<dbReference type="FunFam" id="3.40.50.300:FF:000300">
    <property type="entry name" value="Transcription-repair-coupling factor"/>
    <property type="match status" value="1"/>
</dbReference>
<evidence type="ECO:0000256" key="3">
    <source>
        <dbReference type="ARBA" id="ARBA00022741"/>
    </source>
</evidence>
<dbReference type="SMART" id="SM00490">
    <property type="entry name" value="HELICc"/>
    <property type="match status" value="1"/>
</dbReference>
<feature type="domain" description="Helicase C-terminal" evidence="15">
    <location>
        <begin position="805"/>
        <end position="959"/>
    </location>
</feature>
<evidence type="ECO:0000313" key="17">
    <source>
        <dbReference type="Proteomes" id="UP000244906"/>
    </source>
</evidence>
<dbReference type="Pfam" id="PF00271">
    <property type="entry name" value="Helicase_C"/>
    <property type="match status" value="1"/>
</dbReference>
<dbReference type="InterPro" id="IPR004576">
    <property type="entry name" value="Mfd"/>
</dbReference>
<evidence type="ECO:0000259" key="14">
    <source>
        <dbReference type="PROSITE" id="PS51192"/>
    </source>
</evidence>
<dbReference type="OrthoDB" id="9804325at2"/>
<dbReference type="Gene3D" id="3.90.1150.50">
    <property type="entry name" value="Transcription-repair-coupling factor, D7 domain"/>
    <property type="match status" value="1"/>
</dbReference>